<dbReference type="Pfam" id="PF07261">
    <property type="entry name" value="DnaB_2"/>
    <property type="match status" value="1"/>
</dbReference>
<protein>
    <recommendedName>
        <fullName evidence="7">DnaD domain protein</fullName>
    </recommendedName>
</protein>
<evidence type="ECO:0000256" key="2">
    <source>
        <dbReference type="SAM" id="MobiDB-lite"/>
    </source>
</evidence>
<evidence type="ECO:0000259" key="3">
    <source>
        <dbReference type="Pfam" id="PF07261"/>
    </source>
</evidence>
<comment type="caution">
    <text evidence="5">The sequence shown here is derived from an EMBL/GenBank/DDBJ whole genome shotgun (WGS) entry which is preliminary data.</text>
</comment>
<organism evidence="5 6">
    <name type="scientific">Oceanobacillus indicireducens</name>
    <dbReference type="NCBI Taxonomy" id="1004261"/>
    <lineage>
        <taxon>Bacteria</taxon>
        <taxon>Bacillati</taxon>
        <taxon>Bacillota</taxon>
        <taxon>Bacilli</taxon>
        <taxon>Bacillales</taxon>
        <taxon>Bacillaceae</taxon>
        <taxon>Oceanobacillus</taxon>
    </lineage>
</organism>
<feature type="domain" description="DnaB/C C-terminal" evidence="3">
    <location>
        <begin position="187"/>
        <end position="254"/>
    </location>
</feature>
<evidence type="ECO:0000313" key="6">
    <source>
        <dbReference type="Proteomes" id="UP000624041"/>
    </source>
</evidence>
<evidence type="ECO:0008006" key="7">
    <source>
        <dbReference type="Google" id="ProtNLM"/>
    </source>
</evidence>
<dbReference type="InterPro" id="IPR025400">
    <property type="entry name" value="Lin1244/Lin1753-like_N"/>
</dbReference>
<name>A0A917Y267_9BACI</name>
<dbReference type="PANTHER" id="PTHR39196:SF1">
    <property type="entry name" value="PRIMOSOME, DNAD SUBUNIT"/>
    <property type="match status" value="1"/>
</dbReference>
<dbReference type="SUPFAM" id="SSF158499">
    <property type="entry name" value="DnaD domain-like"/>
    <property type="match status" value="1"/>
</dbReference>
<dbReference type="AlphaFoldDB" id="A0A917Y267"/>
<dbReference type="Proteomes" id="UP000624041">
    <property type="component" value="Unassembled WGS sequence"/>
</dbReference>
<comment type="similarity">
    <text evidence="1">Belongs to the DnaB/DnaD family.</text>
</comment>
<dbReference type="EMBL" id="BMOS01000031">
    <property type="protein sequence ID" value="GGN64514.1"/>
    <property type="molecule type" value="Genomic_DNA"/>
</dbReference>
<feature type="region of interest" description="Disordered" evidence="2">
    <location>
        <begin position="151"/>
        <end position="180"/>
    </location>
</feature>
<dbReference type="PANTHER" id="PTHR39196">
    <property type="entry name" value="PRIMOSOME, DNAD SUBUNIT"/>
    <property type="match status" value="1"/>
</dbReference>
<evidence type="ECO:0000256" key="1">
    <source>
        <dbReference type="ARBA" id="ARBA00093462"/>
    </source>
</evidence>
<reference evidence="5" key="1">
    <citation type="journal article" date="2014" name="Int. J. Syst. Evol. Microbiol.">
        <title>Complete genome sequence of Corynebacterium casei LMG S-19264T (=DSM 44701T), isolated from a smear-ripened cheese.</title>
        <authorList>
            <consortium name="US DOE Joint Genome Institute (JGI-PGF)"/>
            <person name="Walter F."/>
            <person name="Albersmeier A."/>
            <person name="Kalinowski J."/>
            <person name="Ruckert C."/>
        </authorList>
    </citation>
    <scope>NUCLEOTIDE SEQUENCE</scope>
    <source>
        <strain evidence="5">JCM 17251</strain>
    </source>
</reference>
<keyword evidence="6" id="KW-1185">Reference proteome</keyword>
<feature type="region of interest" description="Disordered" evidence="2">
    <location>
        <begin position="262"/>
        <end position="321"/>
    </location>
</feature>
<dbReference type="Pfam" id="PF14297">
    <property type="entry name" value="Lin1244_N"/>
    <property type="match status" value="1"/>
</dbReference>
<accession>A0A917Y267</accession>
<feature type="compositionally biased region" description="Polar residues" evidence="2">
    <location>
        <begin position="262"/>
        <end position="274"/>
    </location>
</feature>
<sequence length="321" mass="37195">MARPFKEGLDYFPLDVDIDQDDKIALIEASHGLVGFAVIVKVLMKIYDNSYFYEWGEKEQLLFSRRVNVNINEVNAVIDDCVKWGIFSKELYETHQILTSAGIQRRYLEATSRRKRVNILTEYLLLDEKEVKSYKNLVIADINSNNDDISTQSKVEESKVKESKEIVEEKEEQQESPPATTTDAIVFYQNNIGMIRPAIAEEMLDWINDFGDQMVIRALNISLERNKPNWGYAKAILKSWHDKGIKTMEQVKAEEVAFQNNQAQRRPFNQSHQPSVPEPDWFRNGEHDRKAEEQNGSNPADMTEEQSKVAQLLQQYQQQAE</sequence>
<evidence type="ECO:0000259" key="4">
    <source>
        <dbReference type="Pfam" id="PF14297"/>
    </source>
</evidence>
<dbReference type="InterPro" id="IPR034829">
    <property type="entry name" value="DnaD-like_sf"/>
</dbReference>
<feature type="compositionally biased region" description="Basic and acidic residues" evidence="2">
    <location>
        <begin position="154"/>
        <end position="167"/>
    </location>
</feature>
<feature type="domain" description="Lin1244/Lin1753-like N-terminal" evidence="4">
    <location>
        <begin position="11"/>
        <end position="103"/>
    </location>
</feature>
<reference evidence="5" key="2">
    <citation type="submission" date="2020-09" db="EMBL/GenBank/DDBJ databases">
        <authorList>
            <person name="Sun Q."/>
            <person name="Ohkuma M."/>
        </authorList>
    </citation>
    <scope>NUCLEOTIDE SEQUENCE</scope>
    <source>
        <strain evidence="5">JCM 17251</strain>
    </source>
</reference>
<dbReference type="NCBIfam" id="TIGR01446">
    <property type="entry name" value="DnaD_dom"/>
    <property type="match status" value="1"/>
</dbReference>
<dbReference type="InterPro" id="IPR006343">
    <property type="entry name" value="DnaB/C_C"/>
</dbReference>
<proteinExistence type="inferred from homology"/>
<dbReference type="RefSeq" id="WP_188858892.1">
    <property type="nucleotide sequence ID" value="NZ_BMOS01000031.1"/>
</dbReference>
<feature type="compositionally biased region" description="Low complexity" evidence="2">
    <location>
        <begin position="311"/>
        <end position="321"/>
    </location>
</feature>
<evidence type="ECO:0000313" key="5">
    <source>
        <dbReference type="EMBL" id="GGN64514.1"/>
    </source>
</evidence>
<dbReference type="Gene3D" id="1.10.10.630">
    <property type="entry name" value="DnaD domain-like"/>
    <property type="match status" value="1"/>
</dbReference>
<gene>
    <name evidence="5" type="ORF">GCM10007971_32470</name>
</gene>
<feature type="compositionally biased region" description="Basic and acidic residues" evidence="2">
    <location>
        <begin position="280"/>
        <end position="293"/>
    </location>
</feature>